<proteinExistence type="predicted"/>
<evidence type="ECO:0000313" key="4">
    <source>
        <dbReference type="Proteomes" id="UP001498476"/>
    </source>
</evidence>
<evidence type="ECO:0000256" key="1">
    <source>
        <dbReference type="SAM" id="MobiDB-lite"/>
    </source>
</evidence>
<organism evidence="3 4">
    <name type="scientific">Neonectria punicea</name>
    <dbReference type="NCBI Taxonomy" id="979145"/>
    <lineage>
        <taxon>Eukaryota</taxon>
        <taxon>Fungi</taxon>
        <taxon>Dikarya</taxon>
        <taxon>Ascomycota</taxon>
        <taxon>Pezizomycotina</taxon>
        <taxon>Sordariomycetes</taxon>
        <taxon>Hypocreomycetidae</taxon>
        <taxon>Hypocreales</taxon>
        <taxon>Nectriaceae</taxon>
        <taxon>Neonectria</taxon>
    </lineage>
</organism>
<dbReference type="Proteomes" id="UP001498476">
    <property type="component" value="Unassembled WGS sequence"/>
</dbReference>
<name>A0ABR1HIM5_9HYPO</name>
<evidence type="ECO:0000256" key="2">
    <source>
        <dbReference type="SAM" id="Phobius"/>
    </source>
</evidence>
<feature type="transmembrane region" description="Helical" evidence="2">
    <location>
        <begin position="219"/>
        <end position="244"/>
    </location>
</feature>
<comment type="caution">
    <text evidence="3">The sequence shown here is derived from an EMBL/GenBank/DDBJ whole genome shotgun (WGS) entry which is preliminary data.</text>
</comment>
<feature type="region of interest" description="Disordered" evidence="1">
    <location>
        <begin position="1"/>
        <end position="93"/>
    </location>
</feature>
<gene>
    <name evidence="3" type="ORF">QQX98_002559</name>
</gene>
<feature type="transmembrane region" description="Helical" evidence="2">
    <location>
        <begin position="103"/>
        <end position="128"/>
    </location>
</feature>
<feature type="compositionally biased region" description="Basic and acidic residues" evidence="1">
    <location>
        <begin position="1"/>
        <end position="10"/>
    </location>
</feature>
<keyword evidence="4" id="KW-1185">Reference proteome</keyword>
<evidence type="ECO:0000313" key="3">
    <source>
        <dbReference type="EMBL" id="KAK7420755.1"/>
    </source>
</evidence>
<feature type="region of interest" description="Disordered" evidence="1">
    <location>
        <begin position="726"/>
        <end position="756"/>
    </location>
</feature>
<keyword evidence="2" id="KW-0472">Membrane</keyword>
<feature type="transmembrane region" description="Helical" evidence="2">
    <location>
        <begin position="644"/>
        <end position="667"/>
    </location>
</feature>
<feature type="compositionally biased region" description="Polar residues" evidence="1">
    <location>
        <begin position="17"/>
        <end position="47"/>
    </location>
</feature>
<reference evidence="3 4" key="1">
    <citation type="journal article" date="2025" name="Microbiol. Resour. Announc.">
        <title>Draft genome sequences for Neonectria magnoliae and Neonectria punicea, canker pathogens of Liriodendron tulipifera and Acer saccharum in West Virginia.</title>
        <authorList>
            <person name="Petronek H.M."/>
            <person name="Kasson M.T."/>
            <person name="Metheny A.M."/>
            <person name="Stauder C.M."/>
            <person name="Lovett B."/>
            <person name="Lynch S.C."/>
            <person name="Garnas J.R."/>
            <person name="Kasson L.R."/>
            <person name="Stajich J.E."/>
        </authorList>
    </citation>
    <scope>NUCLEOTIDE SEQUENCE [LARGE SCALE GENOMIC DNA]</scope>
    <source>
        <strain evidence="3 4">NRRL 64653</strain>
    </source>
</reference>
<keyword evidence="2" id="KW-1133">Transmembrane helix</keyword>
<accession>A0ABR1HIM5</accession>
<feature type="compositionally biased region" description="Basic and acidic residues" evidence="1">
    <location>
        <begin position="48"/>
        <end position="69"/>
    </location>
</feature>
<keyword evidence="2" id="KW-0812">Transmembrane</keyword>
<sequence>MARETREMELQRLTADGCSSTRTLESRPASLSSRQSEPLLLSSNHSPRSGEWDKLRGRDEGRLSQDKSRFAWQPGPSIDKPSQVSIPDTTREPRKEICSKSKLSALGNLSLFHLPAISITLVLVVLNLIELQWPYGHPTSEEFNALQFAAKAHESFIIMSVVDILLHRISYGLLCGEIGGVSLGFLSSPFHLASPVQYLVSWEFWGTVSNPGRNRRFHAITTCLILLLVLIGVAASPFSAILMIPRLGWWQPSGDRVVLYSGATYVKLDAKDPYPNELVSQTALSKDYCEWSFIGSALCDQPNIRPMIEGVLSPHDDLVPLAPFYHNISFCRYGFLTPDRTITYTMYSTEYRKSQFHYWTAATAPMAFATLPLLNDAFYNSPETSNWLVRSRPDPSSGMNTWKQPLVAVSCSESADPLSGNEDSVEFKFDTSFPGRFSVNVDLEAELASLNDTQMDEGEQYYQPEPIFLDLQSQIPIPISAMIMFVGKVTSLKEDIQNVDSKPRLCLVQARWVSADIWLEGQSLPAVKSELGMTLEGIPSFLEQSSSETVIRMHGSWLSGIENRTTSRNSSYRQGLDICNKAAYSNTSLHTFLAVYLTDALSLLYSLDFAVDLPTVPDDGSHLAIEQTLYTYQYAYTFRNGTTILIAMVVLLLHVVIALSHTGIIIFSSTPWASSGWGSFGQLMALALRSRGIEGLGNVGAGVASSQTWKREVSVRELVDEDRLEMVSGAGGSGSEDRAEKDRRRMRNVEPGAKYS</sequence>
<dbReference type="EMBL" id="JAZAVJ010000027">
    <property type="protein sequence ID" value="KAK7420755.1"/>
    <property type="molecule type" value="Genomic_DNA"/>
</dbReference>
<protein>
    <submittedName>
        <fullName evidence="3">Uncharacterized protein</fullName>
    </submittedName>
</protein>